<reference evidence="3" key="1">
    <citation type="submission" date="2011-08" db="EMBL/GenBank/DDBJ databases">
        <title>The draft genome of Latimeria chalumnae.</title>
        <authorList>
            <person name="Di Palma F."/>
            <person name="Alfoldi J."/>
            <person name="Johnson J."/>
            <person name="Berlin A."/>
            <person name="Gnerre S."/>
            <person name="Jaffe D."/>
            <person name="MacCallum I."/>
            <person name="Young S."/>
            <person name="Walker B.J."/>
            <person name="Lander E."/>
            <person name="Lindblad-Toh K."/>
        </authorList>
    </citation>
    <scope>NUCLEOTIDE SEQUENCE [LARGE SCALE GENOMIC DNA]</scope>
    <source>
        <strain evidence="3">Wild caught</strain>
    </source>
</reference>
<evidence type="ECO:0000313" key="2">
    <source>
        <dbReference type="Ensembl" id="ENSLACP00000008203.1"/>
    </source>
</evidence>
<organism evidence="2 3">
    <name type="scientific">Latimeria chalumnae</name>
    <name type="common">Coelacanth</name>
    <dbReference type="NCBI Taxonomy" id="7897"/>
    <lineage>
        <taxon>Eukaryota</taxon>
        <taxon>Metazoa</taxon>
        <taxon>Chordata</taxon>
        <taxon>Craniata</taxon>
        <taxon>Vertebrata</taxon>
        <taxon>Euteleostomi</taxon>
        <taxon>Coelacanthiformes</taxon>
        <taxon>Coelacanthidae</taxon>
        <taxon>Latimeria</taxon>
    </lineage>
</organism>
<evidence type="ECO:0000259" key="1">
    <source>
        <dbReference type="Pfam" id="PF05699"/>
    </source>
</evidence>
<dbReference type="AlphaFoldDB" id="H3AEY2"/>
<dbReference type="GO" id="GO:0046983">
    <property type="term" value="F:protein dimerization activity"/>
    <property type="evidence" value="ECO:0007669"/>
    <property type="project" value="InterPro"/>
</dbReference>
<sequence length="478" mass="54417">QGIAPRGYDDLNNNFKQLLLLMSKNDDILRDWLTWKTTWTSVSIQAEIIVFIACTIQHDIAQKMFGLMADETADVSRIEQMVITFRSVDDDLEVYEDLGLHLLDCCNSETIYKTLKDILIRLNIPLSNCKAFCADGAATFQGAVMGVITRFQEDELRIAQAHCHMHSVNLAMSNAISNEPLTRNFLLLVQDIDFLCDSPKRCALVQKAETEKTASENKMKAQAGGYAKALENFEFYFCLNLSIHIFQISDRLSKVLQEKELMLTFKKSIVESEKVDVTPPKLPQMVQASNEPHRFESPQAFYRAKYFSIFDSTNGALQQRISDKATAVLLAVEDVLVAGWKGEMQENKKIDLICNFYGRNIDRDHLCHQLKSLENINDQNTMKRSISELVSILRDQLVLRKMLPVVVNLICLYLISPATTTIAEHSFSTLQQIKTYLRSTMSQPRLNSLITLNVYQETLDKLDMTALVNKFIKNGDEK</sequence>
<evidence type="ECO:0000313" key="3">
    <source>
        <dbReference type="Proteomes" id="UP000008672"/>
    </source>
</evidence>
<dbReference type="GeneTree" id="ENSGT00940000162068"/>
<dbReference type="EMBL" id="AFYH01207056">
    <property type="status" value="NOT_ANNOTATED_CDS"/>
    <property type="molecule type" value="Genomic_DNA"/>
</dbReference>
<accession>H3AEY2</accession>
<dbReference type="HOGENOM" id="CLU_006175_4_2_1"/>
<proteinExistence type="predicted"/>
<dbReference type="InterPro" id="IPR008906">
    <property type="entry name" value="HATC_C_dom"/>
</dbReference>
<reference evidence="2" key="3">
    <citation type="submission" date="2025-09" db="UniProtKB">
        <authorList>
            <consortium name="Ensembl"/>
        </authorList>
    </citation>
    <scope>IDENTIFICATION</scope>
</reference>
<feature type="domain" description="HAT C-terminal dimerisation" evidence="1">
    <location>
        <begin position="399"/>
        <end position="453"/>
    </location>
</feature>
<dbReference type="Proteomes" id="UP000008672">
    <property type="component" value="Unassembled WGS sequence"/>
</dbReference>
<dbReference type="Pfam" id="PF05699">
    <property type="entry name" value="Dimer_Tnp_hAT"/>
    <property type="match status" value="1"/>
</dbReference>
<dbReference type="eggNOG" id="ENOG502QSU3">
    <property type="taxonomic scope" value="Eukaryota"/>
</dbReference>
<dbReference type="PANTHER" id="PTHR45749">
    <property type="match status" value="1"/>
</dbReference>
<keyword evidence="3" id="KW-1185">Reference proteome</keyword>
<protein>
    <recommendedName>
        <fullName evidence="1">HAT C-terminal dimerisation domain-containing protein</fullName>
    </recommendedName>
</protein>
<dbReference type="PANTHER" id="PTHR45749:SF14">
    <property type="entry name" value="TTF-TYPE DOMAIN-CONTAINING PROTEIN"/>
    <property type="match status" value="1"/>
</dbReference>
<dbReference type="Ensembl" id="ENSLACT00000008269.1">
    <property type="protein sequence ID" value="ENSLACP00000008203.1"/>
    <property type="gene ID" value="ENSLACG00000007262.1"/>
</dbReference>
<reference evidence="2" key="2">
    <citation type="submission" date="2025-08" db="UniProtKB">
        <authorList>
            <consortium name="Ensembl"/>
        </authorList>
    </citation>
    <scope>IDENTIFICATION</scope>
</reference>
<name>H3AEY2_LATCH</name>
<dbReference type="InParanoid" id="H3AEY2"/>